<dbReference type="NCBIfam" id="NF045758">
    <property type="entry name" value="YlxM"/>
    <property type="match status" value="1"/>
</dbReference>
<dbReference type="PANTHER" id="PTHR40083:SF1">
    <property type="entry name" value="UPF0122 PROTEIN YLXM"/>
    <property type="match status" value="1"/>
</dbReference>
<evidence type="ECO:0000256" key="1">
    <source>
        <dbReference type="ARBA" id="ARBA00008720"/>
    </source>
</evidence>
<dbReference type="InterPro" id="IPR007394">
    <property type="entry name" value="UPF0122"/>
</dbReference>
<proteinExistence type="inferred from homology"/>
<sequence>MVLMLDDLARVARLYDFYGPLLTPKQRHWLELHYHHDLSLGEIAGEEGISRQAVYDGLQRAVKALEEYESRLGYLRRDMALREQLAAAIRHLENYRRGGGEGELVETSRILQRLLELPEGSMGKK</sequence>
<protein>
    <recommendedName>
        <fullName evidence="3">UPF0122 protein MTY_2042</fullName>
    </recommendedName>
</protein>
<evidence type="ECO:0000256" key="2">
    <source>
        <dbReference type="ARBA" id="ARBA00024764"/>
    </source>
</evidence>
<dbReference type="InterPro" id="IPR054831">
    <property type="entry name" value="UPF0122_fam_protein"/>
</dbReference>
<organism evidence="4">
    <name type="scientific">Moorella thermoacetica Y72</name>
    <dbReference type="NCBI Taxonomy" id="1325331"/>
    <lineage>
        <taxon>Bacteria</taxon>
        <taxon>Bacillati</taxon>
        <taxon>Bacillota</taxon>
        <taxon>Clostridia</taxon>
        <taxon>Neomoorellales</taxon>
        <taxon>Neomoorellaceae</taxon>
        <taxon>Neomoorella</taxon>
    </lineage>
</organism>
<dbReference type="Gene3D" id="1.10.10.10">
    <property type="entry name" value="Winged helix-like DNA-binding domain superfamily/Winged helix DNA-binding domain"/>
    <property type="match status" value="1"/>
</dbReference>
<comment type="similarity">
    <text evidence="1 3">Belongs to the UPF0122 family.</text>
</comment>
<dbReference type="PANTHER" id="PTHR40083">
    <property type="entry name" value="UPF0122 PROTEIN CBO2450/CLC_2298"/>
    <property type="match status" value="1"/>
</dbReference>
<accession>A0A0S6UGN5</accession>
<dbReference type="InterPro" id="IPR013324">
    <property type="entry name" value="RNA_pol_sigma_r3/r4-like"/>
</dbReference>
<gene>
    <name evidence="4" type="ORF">MTY_2042</name>
</gene>
<name>A0A0S6UGN5_NEOTH</name>
<dbReference type="AlphaFoldDB" id="A0A0S6UGN5"/>
<dbReference type="HAMAP" id="MF_00245">
    <property type="entry name" value="UPF0122"/>
    <property type="match status" value="1"/>
</dbReference>
<dbReference type="SUPFAM" id="SSF88659">
    <property type="entry name" value="Sigma3 and sigma4 domains of RNA polymerase sigma factors"/>
    <property type="match status" value="1"/>
</dbReference>
<dbReference type="Proteomes" id="UP000063718">
    <property type="component" value="Unassembled WGS sequence"/>
</dbReference>
<dbReference type="EMBL" id="DF238840">
    <property type="protein sequence ID" value="GAF26702.1"/>
    <property type="molecule type" value="Genomic_DNA"/>
</dbReference>
<dbReference type="Pfam" id="PF04297">
    <property type="entry name" value="UPF0122"/>
    <property type="match status" value="1"/>
</dbReference>
<evidence type="ECO:0000256" key="3">
    <source>
        <dbReference type="HAMAP-Rule" id="MF_00245"/>
    </source>
</evidence>
<dbReference type="InterPro" id="IPR036388">
    <property type="entry name" value="WH-like_DNA-bd_sf"/>
</dbReference>
<evidence type="ECO:0000313" key="4">
    <source>
        <dbReference type="EMBL" id="GAF26702.1"/>
    </source>
</evidence>
<comment type="function">
    <text evidence="2 3">Might take part in the signal recognition particle (SRP) pathway. This is inferred from the conservation of its genetic proximity to ftsY/ffh. May be a regulatory protein.</text>
</comment>
<reference evidence="4" key="1">
    <citation type="journal article" date="2014" name="Gene">
        <title>Genome-guided analysis of transformation efficiency and carbon dioxide assimilation by Moorella thermoacetica Y72.</title>
        <authorList>
            <person name="Tsukahara K."/>
            <person name="Kita A."/>
            <person name="Nakashimada Y."/>
            <person name="Hoshino T."/>
            <person name="Murakami K."/>
        </authorList>
    </citation>
    <scope>NUCLEOTIDE SEQUENCE [LARGE SCALE GENOMIC DNA]</scope>
    <source>
        <strain evidence="4">Y72</strain>
    </source>
</reference>